<proteinExistence type="predicted"/>
<feature type="chain" id="PRO_5045890236" evidence="1">
    <location>
        <begin position="27"/>
        <end position="83"/>
    </location>
</feature>
<keyword evidence="3" id="KW-1185">Reference proteome</keyword>
<evidence type="ECO:0000313" key="3">
    <source>
        <dbReference type="Proteomes" id="UP001597176"/>
    </source>
</evidence>
<reference evidence="3" key="1">
    <citation type="journal article" date="2019" name="Int. J. Syst. Evol. Microbiol.">
        <title>The Global Catalogue of Microorganisms (GCM) 10K type strain sequencing project: providing services to taxonomists for standard genome sequencing and annotation.</title>
        <authorList>
            <consortium name="The Broad Institute Genomics Platform"/>
            <consortium name="The Broad Institute Genome Sequencing Center for Infectious Disease"/>
            <person name="Wu L."/>
            <person name="Ma J."/>
        </authorList>
    </citation>
    <scope>NUCLEOTIDE SEQUENCE [LARGE SCALE GENOMIC DNA]</scope>
    <source>
        <strain evidence="3">CCUG 56108</strain>
    </source>
</reference>
<evidence type="ECO:0000313" key="2">
    <source>
        <dbReference type="EMBL" id="MFD1303111.1"/>
    </source>
</evidence>
<organism evidence="2 3">
    <name type="scientific">Methylobacterium marchantiae</name>
    <dbReference type="NCBI Taxonomy" id="600331"/>
    <lineage>
        <taxon>Bacteria</taxon>
        <taxon>Pseudomonadati</taxon>
        <taxon>Pseudomonadota</taxon>
        <taxon>Alphaproteobacteria</taxon>
        <taxon>Hyphomicrobiales</taxon>
        <taxon>Methylobacteriaceae</taxon>
        <taxon>Methylobacterium</taxon>
    </lineage>
</organism>
<comment type="caution">
    <text evidence="2">The sequence shown here is derived from an EMBL/GenBank/DDBJ whole genome shotgun (WGS) entry which is preliminary data.</text>
</comment>
<protein>
    <submittedName>
        <fullName evidence="2">Uncharacterized protein</fullName>
    </submittedName>
</protein>
<sequence>MTKRFGFSAALGAALILGLSSLSAEAMPVTENASPSSPHHDAELGKVALSIEAEDDGLACTKSRKRMFVDGEGWIVRRVTTCR</sequence>
<name>A0ABW3X0T4_9HYPH</name>
<gene>
    <name evidence="2" type="ORF">ACFQ4G_16180</name>
</gene>
<keyword evidence="1" id="KW-0732">Signal</keyword>
<dbReference type="EMBL" id="JBHTND010000023">
    <property type="protein sequence ID" value="MFD1303111.1"/>
    <property type="molecule type" value="Genomic_DNA"/>
</dbReference>
<accession>A0ABW3X0T4</accession>
<feature type="signal peptide" evidence="1">
    <location>
        <begin position="1"/>
        <end position="26"/>
    </location>
</feature>
<evidence type="ECO:0000256" key="1">
    <source>
        <dbReference type="SAM" id="SignalP"/>
    </source>
</evidence>
<dbReference type="Proteomes" id="UP001597176">
    <property type="component" value="Unassembled WGS sequence"/>
</dbReference>
<dbReference type="RefSeq" id="WP_238207213.1">
    <property type="nucleotide sequence ID" value="NZ_JBHTND010000023.1"/>
</dbReference>